<dbReference type="Gene3D" id="2.20.25.110">
    <property type="entry name" value="S-adenosyl-L-methionine-dependent methyltransferases"/>
    <property type="match status" value="1"/>
</dbReference>
<organism evidence="2">
    <name type="scientific">uncultured organism</name>
    <dbReference type="NCBI Taxonomy" id="155900"/>
    <lineage>
        <taxon>unclassified sequences</taxon>
        <taxon>environmental samples</taxon>
    </lineage>
</organism>
<evidence type="ECO:0000259" key="1">
    <source>
        <dbReference type="Pfam" id="PF13649"/>
    </source>
</evidence>
<protein>
    <submittedName>
        <fullName evidence="2">Class I SAM-dependent methyltransferase</fullName>
    </submittedName>
</protein>
<dbReference type="Pfam" id="PF13649">
    <property type="entry name" value="Methyltransf_25"/>
    <property type="match status" value="1"/>
</dbReference>
<sequence>MPEVIEANLYDYPRYYDLVYGSDWKAEFDFLIACFDSLAKRPVERIFEPACGTGRLLYRLAKVGYDVSGLDLNPNAVDYCNQRLERHGFPATTFVGDMVDFHLPKKAHAAFNMIGSFRHLTTEAAARGHLQCVANALCKGGLYVLGFHLTPTVRQPMDEESWSGRRGHLCVNTHMWTTDRNLRRREERFGMTYDVYTPTRTFRLVDEIVFRTYTVRQFRSLLANVAELEIAGVFDFGYRFDSPVELGADTEDAVFVLRKR</sequence>
<accession>A0A6G7MAF5</accession>
<dbReference type="InterPro" id="IPR029063">
    <property type="entry name" value="SAM-dependent_MTases_sf"/>
</dbReference>
<dbReference type="AlphaFoldDB" id="A0A6G7MAF5"/>
<evidence type="ECO:0000313" key="2">
    <source>
        <dbReference type="EMBL" id="QIJ31400.1"/>
    </source>
</evidence>
<name>A0A6G7MAF5_9ZZZZ</name>
<dbReference type="GO" id="GO:0008168">
    <property type="term" value="F:methyltransferase activity"/>
    <property type="evidence" value="ECO:0007669"/>
    <property type="project" value="UniProtKB-KW"/>
</dbReference>
<feature type="domain" description="Methyltransferase" evidence="1">
    <location>
        <begin position="47"/>
        <end position="141"/>
    </location>
</feature>
<reference evidence="2" key="1">
    <citation type="submission" date="2020-02" db="EMBL/GenBank/DDBJ databases">
        <authorList>
            <person name="Sanka Loganathachetti D."/>
            <person name="Muthuraman S."/>
        </authorList>
    </citation>
    <scope>NUCLEOTIDE SEQUENCE</scope>
</reference>
<dbReference type="CDD" id="cd02440">
    <property type="entry name" value="AdoMet_MTases"/>
    <property type="match status" value="1"/>
</dbReference>
<keyword evidence="2" id="KW-0808">Transferase</keyword>
<dbReference type="EMBL" id="MT109185">
    <property type="protein sequence ID" value="QIJ31400.1"/>
    <property type="molecule type" value="Genomic_DNA"/>
</dbReference>
<dbReference type="GO" id="GO:0032259">
    <property type="term" value="P:methylation"/>
    <property type="evidence" value="ECO:0007669"/>
    <property type="project" value="UniProtKB-KW"/>
</dbReference>
<proteinExistence type="predicted"/>
<keyword evidence="2" id="KW-0489">Methyltransferase</keyword>
<dbReference type="Gene3D" id="3.40.50.150">
    <property type="entry name" value="Vaccinia Virus protein VP39"/>
    <property type="match status" value="1"/>
</dbReference>
<dbReference type="InterPro" id="IPR041698">
    <property type="entry name" value="Methyltransf_25"/>
</dbReference>
<dbReference type="SUPFAM" id="SSF53335">
    <property type="entry name" value="S-adenosyl-L-methionine-dependent methyltransferases"/>
    <property type="match status" value="1"/>
</dbReference>